<keyword evidence="2" id="KW-1185">Reference proteome</keyword>
<evidence type="ECO:0000313" key="1">
    <source>
        <dbReference type="EMBL" id="MBP2371661.1"/>
    </source>
</evidence>
<proteinExistence type="predicted"/>
<protein>
    <submittedName>
        <fullName evidence="1">Microcystin degradation protein MlrC</fullName>
    </submittedName>
</protein>
<dbReference type="Proteomes" id="UP001519295">
    <property type="component" value="Unassembled WGS sequence"/>
</dbReference>
<name>A0ABS4W647_9PSEU</name>
<sequence length="135" mass="14644">MAQQAHHLEIRTIVTTANECGEGRICPSVHEVVGAPDRLWVVSKRAADHERAAFAHVLDEGEILGWVPPGLLPDDCEAITRTRDVAGPGSRRDRVFVISSEVTDEIELIAFAQLWDPSTEQLGTVAAHTLEGVGT</sequence>
<dbReference type="EMBL" id="JAGINU010000004">
    <property type="protein sequence ID" value="MBP2371661.1"/>
    <property type="molecule type" value="Genomic_DNA"/>
</dbReference>
<organism evidence="1 2">
    <name type="scientific">Pseudonocardia parietis</name>
    <dbReference type="NCBI Taxonomy" id="570936"/>
    <lineage>
        <taxon>Bacteria</taxon>
        <taxon>Bacillati</taxon>
        <taxon>Actinomycetota</taxon>
        <taxon>Actinomycetes</taxon>
        <taxon>Pseudonocardiales</taxon>
        <taxon>Pseudonocardiaceae</taxon>
        <taxon>Pseudonocardia</taxon>
    </lineage>
</organism>
<comment type="caution">
    <text evidence="1">The sequence shown here is derived from an EMBL/GenBank/DDBJ whole genome shotgun (WGS) entry which is preliminary data.</text>
</comment>
<accession>A0ABS4W647</accession>
<evidence type="ECO:0000313" key="2">
    <source>
        <dbReference type="Proteomes" id="UP001519295"/>
    </source>
</evidence>
<reference evidence="1 2" key="1">
    <citation type="submission" date="2021-03" db="EMBL/GenBank/DDBJ databases">
        <title>Sequencing the genomes of 1000 actinobacteria strains.</title>
        <authorList>
            <person name="Klenk H.-P."/>
        </authorList>
    </citation>
    <scope>NUCLEOTIDE SEQUENCE [LARGE SCALE GENOMIC DNA]</scope>
    <source>
        <strain evidence="1 2">DSM 45256</strain>
    </source>
</reference>
<gene>
    <name evidence="1" type="ORF">JOF36_007434</name>
</gene>
<dbReference type="RefSeq" id="WP_210036790.1">
    <property type="nucleotide sequence ID" value="NZ_JAGINU010000004.1"/>
</dbReference>